<proteinExistence type="predicted"/>
<comment type="caution">
    <text evidence="2">The sequence shown here is derived from an EMBL/GenBank/DDBJ whole genome shotgun (WGS) entry which is preliminary data.</text>
</comment>
<gene>
    <name evidence="2" type="ORF">JX265_004037</name>
</gene>
<name>A0A9P9WRK9_9PEZI</name>
<feature type="region of interest" description="Disordered" evidence="1">
    <location>
        <begin position="156"/>
        <end position="181"/>
    </location>
</feature>
<evidence type="ECO:0000313" key="3">
    <source>
        <dbReference type="Proteomes" id="UP000829685"/>
    </source>
</evidence>
<organism evidence="2 3">
    <name type="scientific">Neoarthrinium moseri</name>
    <dbReference type="NCBI Taxonomy" id="1658444"/>
    <lineage>
        <taxon>Eukaryota</taxon>
        <taxon>Fungi</taxon>
        <taxon>Dikarya</taxon>
        <taxon>Ascomycota</taxon>
        <taxon>Pezizomycotina</taxon>
        <taxon>Sordariomycetes</taxon>
        <taxon>Xylariomycetidae</taxon>
        <taxon>Amphisphaeriales</taxon>
        <taxon>Apiosporaceae</taxon>
        <taxon>Neoarthrinium</taxon>
    </lineage>
</organism>
<dbReference type="Proteomes" id="UP000829685">
    <property type="component" value="Unassembled WGS sequence"/>
</dbReference>
<sequence length="181" mass="20680">MLWPPRRLDMRAVMLGGTFLWSVMQLRYDYTGKSSLHRLQTSVANMDPASSAPSERYAETQRLIREEKARRERARELRAQGLSDEDIRRVQELERRTKAAAAPQKGEGERGTLETIWMGDAQDDWKEKRAQKEREALQEGGGGIWGLISEQISDVFGHGEKKAQEEAARRKKENGNGENKP</sequence>
<keyword evidence="3" id="KW-1185">Reference proteome</keyword>
<protein>
    <submittedName>
        <fullName evidence="2">Uncharacterized protein</fullName>
    </submittedName>
</protein>
<evidence type="ECO:0000256" key="1">
    <source>
        <dbReference type="SAM" id="MobiDB-lite"/>
    </source>
</evidence>
<dbReference type="EMBL" id="JAFIMR010000007">
    <property type="protein sequence ID" value="KAI1876511.1"/>
    <property type="molecule type" value="Genomic_DNA"/>
</dbReference>
<dbReference type="AlphaFoldDB" id="A0A9P9WRK9"/>
<reference evidence="2" key="1">
    <citation type="submission" date="2021-03" db="EMBL/GenBank/DDBJ databases">
        <title>Revisited historic fungal species revealed as producer of novel bioactive compounds through whole genome sequencing and comparative genomics.</title>
        <authorList>
            <person name="Vignolle G.A."/>
            <person name="Hochenegger N."/>
            <person name="Mach R.L."/>
            <person name="Mach-Aigner A.R."/>
            <person name="Javad Rahimi M."/>
            <person name="Salim K.A."/>
            <person name="Chan C.M."/>
            <person name="Lim L.B.L."/>
            <person name="Cai F."/>
            <person name="Druzhinina I.S."/>
            <person name="U'Ren J.M."/>
            <person name="Derntl C."/>
        </authorList>
    </citation>
    <scope>NUCLEOTIDE SEQUENCE</scope>
    <source>
        <strain evidence="2">TUCIM 5799</strain>
    </source>
</reference>
<feature type="compositionally biased region" description="Basic and acidic residues" evidence="1">
    <location>
        <begin position="157"/>
        <end position="181"/>
    </location>
</feature>
<evidence type="ECO:0000313" key="2">
    <source>
        <dbReference type="EMBL" id="KAI1876511.1"/>
    </source>
</evidence>
<accession>A0A9P9WRK9</accession>